<proteinExistence type="predicted"/>
<feature type="domain" description="N-acetyltransferase" evidence="2">
    <location>
        <begin position="35"/>
        <end position="224"/>
    </location>
</feature>
<feature type="region of interest" description="Disordered" evidence="1">
    <location>
        <begin position="835"/>
        <end position="857"/>
    </location>
</feature>
<dbReference type="Gene3D" id="3.40.630.30">
    <property type="match status" value="1"/>
</dbReference>
<feature type="compositionally biased region" description="Gly residues" evidence="1">
    <location>
        <begin position="274"/>
        <end position="283"/>
    </location>
</feature>
<dbReference type="InterPro" id="IPR000182">
    <property type="entry name" value="GNAT_dom"/>
</dbReference>
<comment type="caution">
    <text evidence="3">The sequence shown here is derived from an EMBL/GenBank/DDBJ whole genome shotgun (WGS) entry which is preliminary data.</text>
</comment>
<evidence type="ECO:0000313" key="3">
    <source>
        <dbReference type="EMBL" id="GLC50847.1"/>
    </source>
</evidence>
<dbReference type="InterPro" id="IPR016181">
    <property type="entry name" value="Acyl_CoA_acyltransferase"/>
</dbReference>
<evidence type="ECO:0000256" key="1">
    <source>
        <dbReference type="SAM" id="MobiDB-lite"/>
    </source>
</evidence>
<reference evidence="3 4" key="1">
    <citation type="journal article" date="2023" name="Commun. Biol.">
        <title>Reorganization of the ancestral sex-determining regions during the evolution of trioecy in Pleodorina starrii.</title>
        <authorList>
            <person name="Takahashi K."/>
            <person name="Suzuki S."/>
            <person name="Kawai-Toyooka H."/>
            <person name="Yamamoto K."/>
            <person name="Hamaji T."/>
            <person name="Ootsuki R."/>
            <person name="Yamaguchi H."/>
            <person name="Kawachi M."/>
            <person name="Higashiyama T."/>
            <person name="Nozaki H."/>
        </authorList>
    </citation>
    <scope>NUCLEOTIDE SEQUENCE [LARGE SCALE GENOMIC DNA]</scope>
    <source>
        <strain evidence="3 4">NIES-4479</strain>
    </source>
</reference>
<dbReference type="SUPFAM" id="SSF55729">
    <property type="entry name" value="Acyl-CoA N-acyltransferases (Nat)"/>
    <property type="match status" value="1"/>
</dbReference>
<dbReference type="PROSITE" id="PS51186">
    <property type="entry name" value="GNAT"/>
    <property type="match status" value="1"/>
</dbReference>
<evidence type="ECO:0000313" key="4">
    <source>
        <dbReference type="Proteomes" id="UP001165080"/>
    </source>
</evidence>
<protein>
    <recommendedName>
        <fullName evidence="2">N-acetyltransferase domain-containing protein</fullName>
    </recommendedName>
</protein>
<name>A0A9W6EZJ7_9CHLO</name>
<dbReference type="Pfam" id="PF00583">
    <property type="entry name" value="Acetyltransf_1"/>
    <property type="match status" value="1"/>
</dbReference>
<feature type="region of interest" description="Disordered" evidence="1">
    <location>
        <begin position="269"/>
        <end position="305"/>
    </location>
</feature>
<dbReference type="EMBL" id="BRXU01000004">
    <property type="protein sequence ID" value="GLC50847.1"/>
    <property type="molecule type" value="Genomic_DNA"/>
</dbReference>
<organism evidence="3 4">
    <name type="scientific">Pleodorina starrii</name>
    <dbReference type="NCBI Taxonomy" id="330485"/>
    <lineage>
        <taxon>Eukaryota</taxon>
        <taxon>Viridiplantae</taxon>
        <taxon>Chlorophyta</taxon>
        <taxon>core chlorophytes</taxon>
        <taxon>Chlorophyceae</taxon>
        <taxon>CS clade</taxon>
        <taxon>Chlamydomonadales</taxon>
        <taxon>Volvocaceae</taxon>
        <taxon>Pleodorina</taxon>
    </lineage>
</organism>
<accession>A0A9W6EZJ7</accession>
<dbReference type="GO" id="GO:0016747">
    <property type="term" value="F:acyltransferase activity, transferring groups other than amino-acyl groups"/>
    <property type="evidence" value="ECO:0007669"/>
    <property type="project" value="InterPro"/>
</dbReference>
<keyword evidence="4" id="KW-1185">Reference proteome</keyword>
<gene>
    <name evidence="3" type="primary">PLEST011163</name>
    <name evidence="3" type="ORF">PLESTB_000438400</name>
</gene>
<evidence type="ECO:0000259" key="2">
    <source>
        <dbReference type="PROSITE" id="PS51186"/>
    </source>
</evidence>
<feature type="compositionally biased region" description="Low complexity" evidence="1">
    <location>
        <begin position="284"/>
        <end position="293"/>
    </location>
</feature>
<dbReference type="Proteomes" id="UP001165080">
    <property type="component" value="Unassembled WGS sequence"/>
</dbReference>
<feature type="compositionally biased region" description="Basic residues" evidence="1">
    <location>
        <begin position="838"/>
        <end position="849"/>
    </location>
</feature>
<feature type="region of interest" description="Disordered" evidence="1">
    <location>
        <begin position="910"/>
        <end position="940"/>
    </location>
</feature>
<sequence>MRPKRYTHSERVNVEQLKLWFGSRRLARTEWNADVVVRILPPYGGPAGGETDPTPYRQINRLLADTFKRNADQVGESVFRGRSDKDPTRRLNANTDLDACLAAGLWLGGDLVCAMSFRINVPQASAASAAIYSRTHIQILFQATSEKHRRRGLGRLLTRYILEQAAVVGGHQFTTVSVADKDVISYWREKMGFVEPHPRDRVGQRAVEEGKEHLRAALLIHDLKGTTAEAASQSVLEAVQKLRGYGAVAPTVEGDIRLDPGDGHARAVAASAAAGGGSSGGGSEAPADQAAAQEEAEEVAPAEADSRAAAAAVAVRATVPHKGIGVELDQPATVDGEVGEAKEVQQIVRLPSTRSKDATAAVMQRTGRRKAVLQGSLAAAATAAKPVRRRSARLLKAAASAATLLGGGSGRSSCHSTVAAAPSPAAAPVVAAGQALTGSGFCGATAAPEATTLLVAAQKETVQLASQATAAGVAAQKEPAEAVQMEGGDTETTVMHPAVGETQQQWLDTGLPNDTDQMAAQAAELAMDAFCAQQTAQPFVFQGGSFGSTLLPVFSQIVHGHTMYLQEYFLDMEKDLQHIYQQNNYAELNIPSMQAAQAAKGWANLALKYMSGLQGDICYILVAVQTAFSAAAVGASSHSTTIIMQRGREAMARVASIRAILVAAATQLAEAVAKAVSVTGRSTYAVHTAAMAKAAAHKQVDILMKPLGRVIQASLQTVRENWLVLKSTDRTTMAPPEVLENAALVVNKTFFLLNEVDMFDMIVCNCVALGSALSIVIDEGVNSTASLDMDRLKGSAFEAARKAVTTLRRQTLLPPLTSEMEAAAEKSIAMLQENVRSHSSRVKGRRARKPSQASRDHLRQAVRTLLTSAKLVVVAPAPTATAIAGASTAAAPAAAAAAAGPSTAVAAAPASARCGGSSGGGAGPEKAAQKRARDVEDSDGAGAAATAAAAGSKRACGNLSSSGWNGAKAAVPRPPAATITPAAAHAFAIPTANPSPPVAARCWSYTGVSSMPLVAPPLLPFLAAAGPFPLPPYVHPGCPPMRGGYGECGWGHGDGPRGNMWNGGPVNGGVYGGGWHGGGNGAMHGGGNGPGYGWGLRGPGYG</sequence>
<dbReference type="AlphaFoldDB" id="A0A9W6EZJ7"/>